<keyword evidence="2" id="KW-1185">Reference proteome</keyword>
<dbReference type="EMBL" id="CP046452">
    <property type="protein sequence ID" value="QGU00917.1"/>
    <property type="molecule type" value="Genomic_DNA"/>
</dbReference>
<sequence>MYAIKEILVAQLLLPFLVGIPSSVRFARFSRREWYHFGIMAFTLRLSPAEDAALIVLASSLGVSKQEAARQAILEKAARTVQTAELQELARRSVASYNALHGRVRRGR</sequence>
<dbReference type="AlphaFoldDB" id="A0A6B8VN12"/>
<organism evidence="1 2">
    <name type="scientific">Corynebacterium kalinowskii</name>
    <dbReference type="NCBI Taxonomy" id="2675216"/>
    <lineage>
        <taxon>Bacteria</taxon>
        <taxon>Bacillati</taxon>
        <taxon>Actinomycetota</taxon>
        <taxon>Actinomycetes</taxon>
        <taxon>Mycobacteriales</taxon>
        <taxon>Corynebacteriaceae</taxon>
        <taxon>Corynebacterium</taxon>
    </lineage>
</organism>
<dbReference type="Proteomes" id="UP000427071">
    <property type="component" value="Chromosome"/>
</dbReference>
<dbReference type="KEGG" id="ckw:CKALI_00065"/>
<evidence type="ECO:0000313" key="2">
    <source>
        <dbReference type="Proteomes" id="UP000427071"/>
    </source>
</evidence>
<accession>A0A6B8VN12</accession>
<gene>
    <name evidence="1" type="ORF">CKALI_00065</name>
</gene>
<protein>
    <submittedName>
        <fullName evidence="1">Uncharacterized protein</fullName>
    </submittedName>
</protein>
<proteinExistence type="predicted"/>
<name>A0A6B8VN12_9CORY</name>
<reference evidence="2" key="1">
    <citation type="submission" date="2019-11" db="EMBL/GenBank/DDBJ databases">
        <title>Complete genome sequence of Corynebacterium kalinowskii 1959, a novel Corynebacterium species isolated from soil of a small paddock in Vilsendorf, Germany.</title>
        <authorList>
            <person name="Schaffert L."/>
            <person name="Ruwe M."/>
            <person name="Milse J."/>
            <person name="Hanuschka K."/>
            <person name="Ortseifen V."/>
            <person name="Droste J."/>
            <person name="Brandt D."/>
            <person name="Schlueter L."/>
            <person name="Kutter Y."/>
            <person name="Vinke S."/>
            <person name="Viehoefer P."/>
            <person name="Jacob L."/>
            <person name="Luebke N.-C."/>
            <person name="Schulte-Berndt E."/>
            <person name="Hain C."/>
            <person name="Linder M."/>
            <person name="Schmidt P."/>
            <person name="Wollenschlaeger L."/>
            <person name="Luttermann T."/>
            <person name="Thieme E."/>
            <person name="Hassa J."/>
            <person name="Haak M."/>
            <person name="Wittchen M."/>
            <person name="Mentz A."/>
            <person name="Persicke M."/>
            <person name="Busche T."/>
            <person name="Ruckert C."/>
        </authorList>
    </citation>
    <scope>NUCLEOTIDE SEQUENCE [LARGE SCALE GENOMIC DNA]</scope>
    <source>
        <strain evidence="2">1959</strain>
    </source>
</reference>
<evidence type="ECO:0000313" key="1">
    <source>
        <dbReference type="EMBL" id="QGU00917.1"/>
    </source>
</evidence>